<keyword evidence="7" id="KW-1185">Reference proteome</keyword>
<dbReference type="GO" id="GO:0016020">
    <property type="term" value="C:membrane"/>
    <property type="evidence" value="ECO:0007669"/>
    <property type="project" value="UniProtKB-SubCell"/>
</dbReference>
<evidence type="ECO:0000256" key="2">
    <source>
        <dbReference type="ARBA" id="ARBA00022692"/>
    </source>
</evidence>
<evidence type="ECO:0000256" key="4">
    <source>
        <dbReference type="ARBA" id="ARBA00023136"/>
    </source>
</evidence>
<evidence type="ECO:0008006" key="8">
    <source>
        <dbReference type="Google" id="ProtNLM"/>
    </source>
</evidence>
<dbReference type="InterPro" id="IPR051788">
    <property type="entry name" value="MFS_Transporter"/>
</dbReference>
<feature type="transmembrane region" description="Helical" evidence="5">
    <location>
        <begin position="107"/>
        <end position="125"/>
    </location>
</feature>
<gene>
    <name evidence="6" type="ORF">G6F64_014183</name>
</gene>
<dbReference type="AlphaFoldDB" id="A0A9P6WUI0"/>
<evidence type="ECO:0000256" key="3">
    <source>
        <dbReference type="ARBA" id="ARBA00022989"/>
    </source>
</evidence>
<sequence>MMSGFHAFFSIGGFLGAATMTVLLSAQLPPLASVLVGVGAMLLVMLLSASYWHRERMPHDTPMLAMPHGVVLFIGVLAFIAFLGEGAMLDWSAVFLAEVRQVPRDQAGAGFALFTLAMTAMRLFGDGIVERLGRTRTIVIGGITAAAGFGLATRGSSSGWCRSASPSRR</sequence>
<dbReference type="SUPFAM" id="SSF103473">
    <property type="entry name" value="MFS general substrate transporter"/>
    <property type="match status" value="1"/>
</dbReference>
<comment type="caution">
    <text evidence="6">The sequence shown here is derived from an EMBL/GenBank/DDBJ whole genome shotgun (WGS) entry which is preliminary data.</text>
</comment>
<reference evidence="6" key="1">
    <citation type="journal article" date="2020" name="Microb. Genom.">
        <title>Genetic diversity of clinical and environmental Mucorales isolates obtained from an investigation of mucormycosis cases among solid organ transplant recipients.</title>
        <authorList>
            <person name="Nguyen M.H."/>
            <person name="Kaul D."/>
            <person name="Muto C."/>
            <person name="Cheng S.J."/>
            <person name="Richter R.A."/>
            <person name="Bruno V.M."/>
            <person name="Liu G."/>
            <person name="Beyhan S."/>
            <person name="Sundermann A.J."/>
            <person name="Mounaud S."/>
            <person name="Pasculle A.W."/>
            <person name="Nierman W.C."/>
            <person name="Driscoll E."/>
            <person name="Cumbie R."/>
            <person name="Clancy C.J."/>
            <person name="Dupont C.L."/>
        </authorList>
    </citation>
    <scope>NUCLEOTIDE SEQUENCE</scope>
    <source>
        <strain evidence="6">GL11</strain>
    </source>
</reference>
<feature type="transmembrane region" description="Helical" evidence="5">
    <location>
        <begin position="64"/>
        <end position="87"/>
    </location>
</feature>
<name>A0A9P6WUI0_RHIOR</name>
<evidence type="ECO:0000313" key="7">
    <source>
        <dbReference type="Proteomes" id="UP000716291"/>
    </source>
</evidence>
<accession>A0A9P6WUI0</accession>
<feature type="transmembrane region" description="Helical" evidence="5">
    <location>
        <begin position="7"/>
        <end position="26"/>
    </location>
</feature>
<protein>
    <recommendedName>
        <fullName evidence="8">Major facilitator superfamily (MFS) profile domain-containing protein</fullName>
    </recommendedName>
</protein>
<feature type="transmembrane region" description="Helical" evidence="5">
    <location>
        <begin position="32"/>
        <end position="52"/>
    </location>
</feature>
<dbReference type="EMBL" id="JAANQT010007522">
    <property type="protein sequence ID" value="KAG1286572.1"/>
    <property type="molecule type" value="Genomic_DNA"/>
</dbReference>
<dbReference type="Proteomes" id="UP000716291">
    <property type="component" value="Unassembled WGS sequence"/>
</dbReference>
<proteinExistence type="predicted"/>
<keyword evidence="2 5" id="KW-0812">Transmembrane</keyword>
<dbReference type="PANTHER" id="PTHR23514">
    <property type="entry name" value="BYPASS OF STOP CODON PROTEIN 6"/>
    <property type="match status" value="1"/>
</dbReference>
<dbReference type="Gene3D" id="1.20.1250.20">
    <property type="entry name" value="MFS general substrate transporter like domains"/>
    <property type="match status" value="1"/>
</dbReference>
<evidence type="ECO:0000313" key="6">
    <source>
        <dbReference type="EMBL" id="KAG1286572.1"/>
    </source>
</evidence>
<comment type="subcellular location">
    <subcellularLocation>
        <location evidence="1">Membrane</location>
        <topology evidence="1">Multi-pass membrane protein</topology>
    </subcellularLocation>
</comment>
<organism evidence="6 7">
    <name type="scientific">Rhizopus oryzae</name>
    <name type="common">Mucormycosis agent</name>
    <name type="synonym">Rhizopus arrhizus var. delemar</name>
    <dbReference type="NCBI Taxonomy" id="64495"/>
    <lineage>
        <taxon>Eukaryota</taxon>
        <taxon>Fungi</taxon>
        <taxon>Fungi incertae sedis</taxon>
        <taxon>Mucoromycota</taxon>
        <taxon>Mucoromycotina</taxon>
        <taxon>Mucoromycetes</taxon>
        <taxon>Mucorales</taxon>
        <taxon>Mucorineae</taxon>
        <taxon>Rhizopodaceae</taxon>
        <taxon>Rhizopus</taxon>
    </lineage>
</organism>
<dbReference type="PANTHER" id="PTHR23514:SF13">
    <property type="entry name" value="INNER MEMBRANE PROTEIN YBJJ"/>
    <property type="match status" value="1"/>
</dbReference>
<keyword evidence="4 5" id="KW-0472">Membrane</keyword>
<keyword evidence="3 5" id="KW-1133">Transmembrane helix</keyword>
<dbReference type="InterPro" id="IPR036259">
    <property type="entry name" value="MFS_trans_sf"/>
</dbReference>
<evidence type="ECO:0000256" key="5">
    <source>
        <dbReference type="SAM" id="Phobius"/>
    </source>
</evidence>
<evidence type="ECO:0000256" key="1">
    <source>
        <dbReference type="ARBA" id="ARBA00004141"/>
    </source>
</evidence>